<evidence type="ECO:0000256" key="2">
    <source>
        <dbReference type="SAM" id="SignalP"/>
    </source>
</evidence>
<evidence type="ECO:0008006" key="5">
    <source>
        <dbReference type="Google" id="ProtNLM"/>
    </source>
</evidence>
<dbReference type="OrthoDB" id="1442218at2"/>
<keyword evidence="2" id="KW-0732">Signal</keyword>
<feature type="chain" id="PRO_5012594983" description="Transposase" evidence="2">
    <location>
        <begin position="19"/>
        <end position="185"/>
    </location>
</feature>
<sequence length="185" mass="21186">MKKLLLPVLFLYSVTTLAQTNADLKNDVNQIKTDLDNVRQQVQAVTTQNNYLKKALDVNAPVLEQTQNDSLYRITSVLGSKKDKTITITFLLESKDQNKMASFSDLTLIDLEGNAFEFDHNRSSNLYAKLTLNVPLKLKFIFKTNNEAPKVVKLFKFIARNEPEGNPLNFNRSNLEFRDLNVSWE</sequence>
<dbReference type="Proteomes" id="UP000187261">
    <property type="component" value="Unassembled WGS sequence"/>
</dbReference>
<dbReference type="AlphaFoldDB" id="A0A1U7Q177"/>
<organism evidence="3 4">
    <name type="scientific">Epilithonimonas bovis DSM 19482</name>
    <dbReference type="NCBI Taxonomy" id="1121284"/>
    <lineage>
        <taxon>Bacteria</taxon>
        <taxon>Pseudomonadati</taxon>
        <taxon>Bacteroidota</taxon>
        <taxon>Flavobacteriia</taxon>
        <taxon>Flavobacteriales</taxon>
        <taxon>Weeksellaceae</taxon>
        <taxon>Chryseobacterium group</taxon>
        <taxon>Epilithonimonas</taxon>
    </lineage>
</organism>
<proteinExistence type="predicted"/>
<gene>
    <name evidence="3" type="ORF">SAMN05660493_02956</name>
</gene>
<feature type="signal peptide" evidence="2">
    <location>
        <begin position="1"/>
        <end position="18"/>
    </location>
</feature>
<dbReference type="RefSeq" id="WP_084173992.1">
    <property type="nucleotide sequence ID" value="NZ_FTPU01000045.1"/>
</dbReference>
<evidence type="ECO:0000313" key="4">
    <source>
        <dbReference type="Proteomes" id="UP000187261"/>
    </source>
</evidence>
<name>A0A1U7Q177_9FLAO</name>
<protein>
    <recommendedName>
        <fullName evidence="5">Transposase</fullName>
    </recommendedName>
</protein>
<keyword evidence="1" id="KW-0175">Coiled coil</keyword>
<keyword evidence="4" id="KW-1185">Reference proteome</keyword>
<dbReference type="EMBL" id="FTPU01000045">
    <property type="protein sequence ID" value="SIT98218.1"/>
    <property type="molecule type" value="Genomic_DNA"/>
</dbReference>
<evidence type="ECO:0000313" key="3">
    <source>
        <dbReference type="EMBL" id="SIT98218.1"/>
    </source>
</evidence>
<evidence type="ECO:0000256" key="1">
    <source>
        <dbReference type="SAM" id="Coils"/>
    </source>
</evidence>
<accession>A0A1U7Q177</accession>
<reference evidence="4" key="1">
    <citation type="submission" date="2016-10" db="EMBL/GenBank/DDBJ databases">
        <authorList>
            <person name="Varghese N."/>
            <person name="Submissions S."/>
        </authorList>
    </citation>
    <scope>NUCLEOTIDE SEQUENCE [LARGE SCALE GENOMIC DNA]</scope>
    <source>
        <strain evidence="4">DSM 19482</strain>
    </source>
</reference>
<feature type="coiled-coil region" evidence="1">
    <location>
        <begin position="21"/>
        <end position="48"/>
    </location>
</feature>